<feature type="signal peptide" evidence="2">
    <location>
        <begin position="1"/>
        <end position="19"/>
    </location>
</feature>
<reference evidence="6" key="1">
    <citation type="submission" date="2017-02" db="UniProtKB">
        <authorList>
            <consortium name="WormBaseParasite"/>
        </authorList>
    </citation>
    <scope>IDENTIFICATION</scope>
</reference>
<evidence type="ECO:0000259" key="3">
    <source>
        <dbReference type="SMART" id="SM00198"/>
    </source>
</evidence>
<protein>
    <submittedName>
        <fullName evidence="6">SCP domain-containing protein</fullName>
    </submittedName>
</protein>
<dbReference type="CDD" id="cd05380">
    <property type="entry name" value="CAP_euk"/>
    <property type="match status" value="1"/>
</dbReference>
<dbReference type="Proteomes" id="UP000282613">
    <property type="component" value="Unassembled WGS sequence"/>
</dbReference>
<sequence>MQKLFVCLLAVLWCEYAYGYEERFVKNLIKVHSDARKSFKYQGNKLPPLKYSRKLMNLAREWVNTCRESRPTDGRFANLGSSVITAALYLPLVSQWKSQLSIEAKAYNPATGQCINSPCEHYRQIVQPNITEFGCAFKRCYFSPPGLLISHLSVCLYYAEQKGPPIQLTTTTTTAATRRPTTTITTTTTKAPITAFTTPKTSTISKLPSADNDTVMEEVKDDENLEGEEKEEEEKEEEKEEEEEEEEEEEGDGEDKAEGTSDLAILSPHLLPFMLAAMILLS</sequence>
<evidence type="ECO:0000313" key="5">
    <source>
        <dbReference type="Proteomes" id="UP000282613"/>
    </source>
</evidence>
<dbReference type="AlphaFoldDB" id="A0A0R3W5E0"/>
<evidence type="ECO:0000313" key="4">
    <source>
        <dbReference type="EMBL" id="VDK34892.1"/>
    </source>
</evidence>
<feature type="chain" id="PRO_5043132574" evidence="2">
    <location>
        <begin position="20"/>
        <end position="282"/>
    </location>
</feature>
<feature type="compositionally biased region" description="Low complexity" evidence="1">
    <location>
        <begin position="192"/>
        <end position="201"/>
    </location>
</feature>
<evidence type="ECO:0000256" key="2">
    <source>
        <dbReference type="SAM" id="SignalP"/>
    </source>
</evidence>
<gene>
    <name evidence="4" type="ORF">TASK_LOCUS5331</name>
</gene>
<feature type="region of interest" description="Disordered" evidence="1">
    <location>
        <begin position="192"/>
        <end position="267"/>
    </location>
</feature>
<keyword evidence="5" id="KW-1185">Reference proteome</keyword>
<dbReference type="SUPFAM" id="SSF55797">
    <property type="entry name" value="PR-1-like"/>
    <property type="match status" value="1"/>
</dbReference>
<organism evidence="6">
    <name type="scientific">Taenia asiatica</name>
    <name type="common">Asian tapeworm</name>
    <dbReference type="NCBI Taxonomy" id="60517"/>
    <lineage>
        <taxon>Eukaryota</taxon>
        <taxon>Metazoa</taxon>
        <taxon>Spiralia</taxon>
        <taxon>Lophotrochozoa</taxon>
        <taxon>Platyhelminthes</taxon>
        <taxon>Cestoda</taxon>
        <taxon>Eucestoda</taxon>
        <taxon>Cyclophyllidea</taxon>
        <taxon>Taeniidae</taxon>
        <taxon>Taenia</taxon>
    </lineage>
</organism>
<dbReference type="OrthoDB" id="6283159at2759"/>
<proteinExistence type="predicted"/>
<keyword evidence="2" id="KW-0732">Signal</keyword>
<reference evidence="4 5" key="2">
    <citation type="submission" date="2018-11" db="EMBL/GenBank/DDBJ databases">
        <authorList>
            <consortium name="Pathogen Informatics"/>
        </authorList>
    </citation>
    <scope>NUCLEOTIDE SEQUENCE [LARGE SCALE GENOMIC DNA]</scope>
</reference>
<evidence type="ECO:0000313" key="6">
    <source>
        <dbReference type="WBParaSite" id="TASK_0000533001-mRNA-1"/>
    </source>
</evidence>
<accession>A0A0R3W5E0</accession>
<dbReference type="InterPro" id="IPR035940">
    <property type="entry name" value="CAP_sf"/>
</dbReference>
<dbReference type="Pfam" id="PF00188">
    <property type="entry name" value="CAP"/>
    <property type="match status" value="1"/>
</dbReference>
<feature type="domain" description="SCP" evidence="3">
    <location>
        <begin position="23"/>
        <end position="160"/>
    </location>
</feature>
<dbReference type="WBParaSite" id="TASK_0000533001-mRNA-1">
    <property type="protein sequence ID" value="TASK_0000533001-mRNA-1"/>
    <property type="gene ID" value="TASK_0000533001"/>
</dbReference>
<dbReference type="SMART" id="SM00198">
    <property type="entry name" value="SCP"/>
    <property type="match status" value="1"/>
</dbReference>
<dbReference type="STRING" id="60517.A0A0R3W5E0"/>
<evidence type="ECO:0000256" key="1">
    <source>
        <dbReference type="SAM" id="MobiDB-lite"/>
    </source>
</evidence>
<feature type="compositionally biased region" description="Acidic residues" evidence="1">
    <location>
        <begin position="214"/>
        <end position="253"/>
    </location>
</feature>
<dbReference type="Gene3D" id="3.40.33.10">
    <property type="entry name" value="CAP"/>
    <property type="match status" value="1"/>
</dbReference>
<dbReference type="EMBL" id="UYRS01018407">
    <property type="protein sequence ID" value="VDK34892.1"/>
    <property type="molecule type" value="Genomic_DNA"/>
</dbReference>
<name>A0A0R3W5E0_TAEAS</name>
<dbReference type="InterPro" id="IPR014044">
    <property type="entry name" value="CAP_dom"/>
</dbReference>